<name>A0A5C3QWR0_9AGAR</name>
<evidence type="ECO:0000256" key="4">
    <source>
        <dbReference type="SAM" id="MobiDB-lite"/>
    </source>
</evidence>
<dbReference type="PANTHER" id="PTHR24320:SF282">
    <property type="entry name" value="WW DOMAIN-CONTAINING OXIDOREDUCTASE"/>
    <property type="match status" value="1"/>
</dbReference>
<comment type="similarity">
    <text evidence="1">Belongs to the short-chain dehydrogenases/reductases (SDR) family.</text>
</comment>
<feature type="compositionally biased region" description="Basic and acidic residues" evidence="4">
    <location>
        <begin position="1"/>
        <end position="16"/>
    </location>
</feature>
<dbReference type="InterPro" id="IPR036291">
    <property type="entry name" value="NAD(P)-bd_dom_sf"/>
</dbReference>
<dbReference type="SUPFAM" id="SSF51735">
    <property type="entry name" value="NAD(P)-binding Rossmann-fold domains"/>
    <property type="match status" value="1"/>
</dbReference>
<reference evidence="5 6" key="1">
    <citation type="journal article" date="2019" name="Nat. Ecol. Evol.">
        <title>Megaphylogeny resolves global patterns of mushroom evolution.</title>
        <authorList>
            <person name="Varga T."/>
            <person name="Krizsan K."/>
            <person name="Foldi C."/>
            <person name="Dima B."/>
            <person name="Sanchez-Garcia M."/>
            <person name="Sanchez-Ramirez S."/>
            <person name="Szollosi G.J."/>
            <person name="Szarkandi J.G."/>
            <person name="Papp V."/>
            <person name="Albert L."/>
            <person name="Andreopoulos W."/>
            <person name="Angelini C."/>
            <person name="Antonin V."/>
            <person name="Barry K.W."/>
            <person name="Bougher N.L."/>
            <person name="Buchanan P."/>
            <person name="Buyck B."/>
            <person name="Bense V."/>
            <person name="Catcheside P."/>
            <person name="Chovatia M."/>
            <person name="Cooper J."/>
            <person name="Damon W."/>
            <person name="Desjardin D."/>
            <person name="Finy P."/>
            <person name="Geml J."/>
            <person name="Haridas S."/>
            <person name="Hughes K."/>
            <person name="Justo A."/>
            <person name="Karasinski D."/>
            <person name="Kautmanova I."/>
            <person name="Kiss B."/>
            <person name="Kocsube S."/>
            <person name="Kotiranta H."/>
            <person name="LaButti K.M."/>
            <person name="Lechner B.E."/>
            <person name="Liimatainen K."/>
            <person name="Lipzen A."/>
            <person name="Lukacs Z."/>
            <person name="Mihaltcheva S."/>
            <person name="Morgado L.N."/>
            <person name="Niskanen T."/>
            <person name="Noordeloos M.E."/>
            <person name="Ohm R.A."/>
            <person name="Ortiz-Santana B."/>
            <person name="Ovrebo C."/>
            <person name="Racz N."/>
            <person name="Riley R."/>
            <person name="Savchenko A."/>
            <person name="Shiryaev A."/>
            <person name="Soop K."/>
            <person name="Spirin V."/>
            <person name="Szebenyi C."/>
            <person name="Tomsovsky M."/>
            <person name="Tulloss R.E."/>
            <person name="Uehling J."/>
            <person name="Grigoriev I.V."/>
            <person name="Vagvolgyi C."/>
            <person name="Papp T."/>
            <person name="Martin F.M."/>
            <person name="Miettinen O."/>
            <person name="Hibbett D.S."/>
            <person name="Nagy L.G."/>
        </authorList>
    </citation>
    <scope>NUCLEOTIDE SEQUENCE [LARGE SCALE GENOMIC DNA]</scope>
    <source>
        <strain evidence="5 6">CBS 309.79</strain>
    </source>
</reference>
<organism evidence="5 6">
    <name type="scientific">Pterulicium gracile</name>
    <dbReference type="NCBI Taxonomy" id="1884261"/>
    <lineage>
        <taxon>Eukaryota</taxon>
        <taxon>Fungi</taxon>
        <taxon>Dikarya</taxon>
        <taxon>Basidiomycota</taxon>
        <taxon>Agaricomycotina</taxon>
        <taxon>Agaricomycetes</taxon>
        <taxon>Agaricomycetidae</taxon>
        <taxon>Agaricales</taxon>
        <taxon>Pleurotineae</taxon>
        <taxon>Pterulaceae</taxon>
        <taxon>Pterulicium</taxon>
    </lineage>
</organism>
<feature type="region of interest" description="Disordered" evidence="4">
    <location>
        <begin position="1"/>
        <end position="26"/>
    </location>
</feature>
<gene>
    <name evidence="5" type="ORF">BDV98DRAFT_601423</name>
</gene>
<evidence type="ECO:0000256" key="1">
    <source>
        <dbReference type="ARBA" id="ARBA00006484"/>
    </source>
</evidence>
<sequence>MQDPFVNDRHGPDRAHGGFPQVDKSSQHLQRLPRSIFQFLTDLVMGLSRQKEQRLDIIVNNAAELATPYLETKEGISNHMVINHIGHFVFVTTLLPLLEKTANLQGSDVRIVTVFLEAHAQIIGAKVTFDSVESSNVQSQSKLKLARYLHVLYGVSKLASILMTRELQRRFNKQEIPIICLSLHPGQLALLSAGENKKIFGSDIAWFPSKSAYLFAMKPDKGVLTLLFAATDPSVKKKSAIYGGAYLVPYEQVQKRSFLSNDMKLANTCGYSGEGSQGEVRDVGGI</sequence>
<dbReference type="GO" id="GO:0016491">
    <property type="term" value="F:oxidoreductase activity"/>
    <property type="evidence" value="ECO:0007669"/>
    <property type="project" value="UniProtKB-KW"/>
</dbReference>
<proteinExistence type="inferred from homology"/>
<evidence type="ECO:0000313" key="5">
    <source>
        <dbReference type="EMBL" id="TFL04981.1"/>
    </source>
</evidence>
<dbReference type="Proteomes" id="UP000305067">
    <property type="component" value="Unassembled WGS sequence"/>
</dbReference>
<evidence type="ECO:0000256" key="3">
    <source>
        <dbReference type="ARBA" id="ARBA00023002"/>
    </source>
</evidence>
<dbReference type="EMBL" id="ML178817">
    <property type="protein sequence ID" value="TFL04981.1"/>
    <property type="molecule type" value="Genomic_DNA"/>
</dbReference>
<evidence type="ECO:0008006" key="7">
    <source>
        <dbReference type="Google" id="ProtNLM"/>
    </source>
</evidence>
<protein>
    <recommendedName>
        <fullName evidence="7">NAD(P)-binding protein</fullName>
    </recommendedName>
</protein>
<dbReference type="AlphaFoldDB" id="A0A5C3QWR0"/>
<dbReference type="OrthoDB" id="191139at2759"/>
<dbReference type="Gene3D" id="3.40.50.720">
    <property type="entry name" value="NAD(P)-binding Rossmann-like Domain"/>
    <property type="match status" value="1"/>
</dbReference>
<accession>A0A5C3QWR0</accession>
<keyword evidence="6" id="KW-1185">Reference proteome</keyword>
<evidence type="ECO:0000313" key="6">
    <source>
        <dbReference type="Proteomes" id="UP000305067"/>
    </source>
</evidence>
<dbReference type="STRING" id="1884261.A0A5C3QWR0"/>
<keyword evidence="3" id="KW-0560">Oxidoreductase</keyword>
<evidence type="ECO:0000256" key="2">
    <source>
        <dbReference type="ARBA" id="ARBA00022857"/>
    </source>
</evidence>
<dbReference type="PANTHER" id="PTHR24320">
    <property type="entry name" value="RETINOL DEHYDROGENASE"/>
    <property type="match status" value="1"/>
</dbReference>
<keyword evidence="2" id="KW-0521">NADP</keyword>